<dbReference type="EMBL" id="JACEEZ010017359">
    <property type="protein sequence ID" value="KAG0717605.1"/>
    <property type="molecule type" value="Genomic_DNA"/>
</dbReference>
<feature type="region of interest" description="Disordered" evidence="1">
    <location>
        <begin position="100"/>
        <end position="119"/>
    </location>
</feature>
<protein>
    <submittedName>
        <fullName evidence="2">Uncharacterized protein</fullName>
    </submittedName>
</protein>
<evidence type="ECO:0000256" key="1">
    <source>
        <dbReference type="SAM" id="MobiDB-lite"/>
    </source>
</evidence>
<dbReference type="AlphaFoldDB" id="A0A8J4YA25"/>
<proteinExistence type="predicted"/>
<dbReference type="Proteomes" id="UP000770661">
    <property type="component" value="Unassembled WGS sequence"/>
</dbReference>
<gene>
    <name evidence="2" type="ORF">GWK47_007994</name>
</gene>
<comment type="caution">
    <text evidence="2">The sequence shown here is derived from an EMBL/GenBank/DDBJ whole genome shotgun (WGS) entry which is preliminary data.</text>
</comment>
<name>A0A8J4YA25_CHIOP</name>
<organism evidence="2 3">
    <name type="scientific">Chionoecetes opilio</name>
    <name type="common">Atlantic snow crab</name>
    <name type="synonym">Cancer opilio</name>
    <dbReference type="NCBI Taxonomy" id="41210"/>
    <lineage>
        <taxon>Eukaryota</taxon>
        <taxon>Metazoa</taxon>
        <taxon>Ecdysozoa</taxon>
        <taxon>Arthropoda</taxon>
        <taxon>Crustacea</taxon>
        <taxon>Multicrustacea</taxon>
        <taxon>Malacostraca</taxon>
        <taxon>Eumalacostraca</taxon>
        <taxon>Eucarida</taxon>
        <taxon>Decapoda</taxon>
        <taxon>Pleocyemata</taxon>
        <taxon>Brachyura</taxon>
        <taxon>Eubrachyura</taxon>
        <taxon>Majoidea</taxon>
        <taxon>Majidae</taxon>
        <taxon>Chionoecetes</taxon>
    </lineage>
</organism>
<reference evidence="2" key="1">
    <citation type="submission" date="2020-07" db="EMBL/GenBank/DDBJ databases">
        <title>The High-quality genome of the commercially important snow crab, Chionoecetes opilio.</title>
        <authorList>
            <person name="Jeong J.-H."/>
            <person name="Ryu S."/>
        </authorList>
    </citation>
    <scope>NUCLEOTIDE SEQUENCE</scope>
    <source>
        <strain evidence="2">MADBK_172401_WGS</strain>
        <tissue evidence="2">Digestive gland</tissue>
    </source>
</reference>
<sequence length="119" mass="13146">MKVREDCTPQGRRYDQPRVFLVTGVKDDVSLGRRGAPHLKVLRRASGSQSFRSPSRYWLRIPARPGYFPRPVQPLPPLDKVYHMPHLVLGCRAVAAVMAAHTSSSSSSSDPSGPPDRIG</sequence>
<evidence type="ECO:0000313" key="3">
    <source>
        <dbReference type="Proteomes" id="UP000770661"/>
    </source>
</evidence>
<keyword evidence="3" id="KW-1185">Reference proteome</keyword>
<evidence type="ECO:0000313" key="2">
    <source>
        <dbReference type="EMBL" id="KAG0717605.1"/>
    </source>
</evidence>
<accession>A0A8J4YA25</accession>